<evidence type="ECO:0000256" key="10">
    <source>
        <dbReference type="ARBA" id="ARBA00023180"/>
    </source>
</evidence>
<evidence type="ECO:0000256" key="5">
    <source>
        <dbReference type="ARBA" id="ARBA00022729"/>
    </source>
</evidence>
<accession>A0A6A1V3U6</accession>
<evidence type="ECO:0000313" key="13">
    <source>
        <dbReference type="Proteomes" id="UP000516437"/>
    </source>
</evidence>
<dbReference type="InterPro" id="IPR032675">
    <property type="entry name" value="LRR_dom_sf"/>
</dbReference>
<evidence type="ECO:0000256" key="4">
    <source>
        <dbReference type="ARBA" id="ARBA00022692"/>
    </source>
</evidence>
<proteinExistence type="predicted"/>
<protein>
    <submittedName>
        <fullName evidence="12">Phytosulfokine receptor 1</fullName>
    </submittedName>
</protein>
<dbReference type="InterPro" id="IPR001611">
    <property type="entry name" value="Leu-rich_rpt"/>
</dbReference>
<dbReference type="Proteomes" id="UP000516437">
    <property type="component" value="Chromosome 7"/>
</dbReference>
<reference evidence="12 13" key="1">
    <citation type="journal article" date="2019" name="Plant Biotechnol. J.">
        <title>The red bayberry genome and genetic basis of sex determination.</title>
        <authorList>
            <person name="Jia H.M."/>
            <person name="Jia H.J."/>
            <person name="Cai Q.L."/>
            <person name="Wang Y."/>
            <person name="Zhao H.B."/>
            <person name="Yang W.F."/>
            <person name="Wang G.Y."/>
            <person name="Li Y.H."/>
            <person name="Zhan D.L."/>
            <person name="Shen Y.T."/>
            <person name="Niu Q.F."/>
            <person name="Chang L."/>
            <person name="Qiu J."/>
            <person name="Zhao L."/>
            <person name="Xie H.B."/>
            <person name="Fu W.Y."/>
            <person name="Jin J."/>
            <person name="Li X.W."/>
            <person name="Jiao Y."/>
            <person name="Zhou C.C."/>
            <person name="Tu T."/>
            <person name="Chai C.Y."/>
            <person name="Gao J.L."/>
            <person name="Fan L.J."/>
            <person name="van de Weg E."/>
            <person name="Wang J.Y."/>
            <person name="Gao Z.S."/>
        </authorList>
    </citation>
    <scope>NUCLEOTIDE SEQUENCE [LARGE SCALE GENOMIC DNA]</scope>
    <source>
        <tissue evidence="12">Leaves</tissue>
    </source>
</reference>
<keyword evidence="3" id="KW-0433">Leucine-rich repeat</keyword>
<evidence type="ECO:0000256" key="8">
    <source>
        <dbReference type="ARBA" id="ARBA00023136"/>
    </source>
</evidence>
<keyword evidence="6" id="KW-0677">Repeat</keyword>
<dbReference type="PRINTS" id="PR00019">
    <property type="entry name" value="LEURICHRPT"/>
</dbReference>
<comment type="subcellular location">
    <subcellularLocation>
        <location evidence="1">Membrane</location>
        <topology evidence="1">Single-pass type I membrane protein</topology>
    </subcellularLocation>
</comment>
<dbReference type="Pfam" id="PF13855">
    <property type="entry name" value="LRR_8"/>
    <property type="match status" value="1"/>
</dbReference>
<keyword evidence="9 12" id="KW-0675">Receptor</keyword>
<dbReference type="AlphaFoldDB" id="A0A6A1V3U6"/>
<dbReference type="OrthoDB" id="544346at2759"/>
<keyword evidence="4 11" id="KW-0812">Transmembrane</keyword>
<evidence type="ECO:0000313" key="12">
    <source>
        <dbReference type="EMBL" id="KAB1206537.1"/>
    </source>
</evidence>
<feature type="transmembrane region" description="Helical" evidence="11">
    <location>
        <begin position="126"/>
        <end position="149"/>
    </location>
</feature>
<dbReference type="InterPro" id="IPR046956">
    <property type="entry name" value="RLP23-like"/>
</dbReference>
<keyword evidence="13" id="KW-1185">Reference proteome</keyword>
<name>A0A6A1V3U6_9ROSI</name>
<keyword evidence="2" id="KW-0597">Phosphoprotein</keyword>
<dbReference type="PANTHER" id="PTHR48063">
    <property type="entry name" value="LRR RECEPTOR-LIKE KINASE"/>
    <property type="match status" value="1"/>
</dbReference>
<evidence type="ECO:0000256" key="2">
    <source>
        <dbReference type="ARBA" id="ARBA00022553"/>
    </source>
</evidence>
<evidence type="ECO:0000256" key="11">
    <source>
        <dbReference type="SAM" id="Phobius"/>
    </source>
</evidence>
<dbReference type="FunFam" id="3.80.10.10:FF:000722">
    <property type="entry name" value="Leucine-rich repeat receptor-like protein kinase"/>
    <property type="match status" value="1"/>
</dbReference>
<dbReference type="SUPFAM" id="SSF52058">
    <property type="entry name" value="L domain-like"/>
    <property type="match status" value="1"/>
</dbReference>
<keyword evidence="7 11" id="KW-1133">Transmembrane helix</keyword>
<gene>
    <name evidence="12" type="ORF">CJ030_MR7G000007</name>
</gene>
<dbReference type="PANTHER" id="PTHR48063:SF98">
    <property type="entry name" value="LRR RECEPTOR-LIKE SERINE_THREONINE-PROTEIN KINASE FLS2"/>
    <property type="match status" value="1"/>
</dbReference>
<evidence type="ECO:0000256" key="6">
    <source>
        <dbReference type="ARBA" id="ARBA00022737"/>
    </source>
</evidence>
<dbReference type="Gene3D" id="3.80.10.10">
    <property type="entry name" value="Ribonuclease Inhibitor"/>
    <property type="match status" value="1"/>
</dbReference>
<evidence type="ECO:0000256" key="9">
    <source>
        <dbReference type="ARBA" id="ARBA00023170"/>
    </source>
</evidence>
<evidence type="ECO:0000256" key="1">
    <source>
        <dbReference type="ARBA" id="ARBA00004479"/>
    </source>
</evidence>
<dbReference type="GO" id="GO:0016020">
    <property type="term" value="C:membrane"/>
    <property type="evidence" value="ECO:0007669"/>
    <property type="project" value="UniProtKB-SubCell"/>
</dbReference>
<dbReference type="EMBL" id="RXIC02000025">
    <property type="protein sequence ID" value="KAB1206537.1"/>
    <property type="molecule type" value="Genomic_DNA"/>
</dbReference>
<comment type="caution">
    <text evidence="12">The sequence shown here is derived from an EMBL/GenBank/DDBJ whole genome shotgun (WGS) entry which is preliminary data.</text>
</comment>
<evidence type="ECO:0000256" key="3">
    <source>
        <dbReference type="ARBA" id="ARBA00022614"/>
    </source>
</evidence>
<keyword evidence="5" id="KW-0732">Signal</keyword>
<sequence length="172" mass="19534">MGKLTQLLSLNLSNNFLTGSIPISFRDLKSIESLDLSHNRLTGKIPHELVGLTFLSVFSVAYNNLSGRIPFEQQFATFSAQCYEGNPELCGDHLPRKCSSTNQPGHEDKSHHMDEKGGTRIIDSPIFLYAFVFFSYAFGFWAFFGVLIINESWRHKYFSAVDRYIESCFGML</sequence>
<evidence type="ECO:0000256" key="7">
    <source>
        <dbReference type="ARBA" id="ARBA00022989"/>
    </source>
</evidence>
<keyword evidence="8 11" id="KW-0472">Membrane</keyword>
<organism evidence="12 13">
    <name type="scientific">Morella rubra</name>
    <name type="common">Chinese bayberry</name>
    <dbReference type="NCBI Taxonomy" id="262757"/>
    <lineage>
        <taxon>Eukaryota</taxon>
        <taxon>Viridiplantae</taxon>
        <taxon>Streptophyta</taxon>
        <taxon>Embryophyta</taxon>
        <taxon>Tracheophyta</taxon>
        <taxon>Spermatophyta</taxon>
        <taxon>Magnoliopsida</taxon>
        <taxon>eudicotyledons</taxon>
        <taxon>Gunneridae</taxon>
        <taxon>Pentapetalae</taxon>
        <taxon>rosids</taxon>
        <taxon>fabids</taxon>
        <taxon>Fagales</taxon>
        <taxon>Myricaceae</taxon>
        <taxon>Morella</taxon>
    </lineage>
</organism>
<keyword evidence="10" id="KW-0325">Glycoprotein</keyword>